<dbReference type="Pfam" id="PF13445">
    <property type="entry name" value="zf-RING_UBOX"/>
    <property type="match status" value="1"/>
</dbReference>
<dbReference type="EC" id="2.3.2.27" evidence="5"/>
<dbReference type="SUPFAM" id="SSF57845">
    <property type="entry name" value="B-box zinc-binding domain"/>
    <property type="match status" value="1"/>
</dbReference>
<keyword evidence="14" id="KW-0391">Immunity</keyword>
<keyword evidence="7" id="KW-0597">Phosphoprotein</keyword>
<protein>
    <recommendedName>
        <fullName evidence="5">RING-type E3 ubiquitin transferase</fullName>
        <ecNumber evidence="5">2.3.2.27</ecNumber>
    </recommendedName>
</protein>
<dbReference type="GO" id="GO:0045087">
    <property type="term" value="P:innate immune response"/>
    <property type="evidence" value="ECO:0007669"/>
    <property type="project" value="UniProtKB-KW"/>
</dbReference>
<evidence type="ECO:0000256" key="10">
    <source>
        <dbReference type="ARBA" id="ARBA00022723"/>
    </source>
</evidence>
<feature type="domain" description="B30.2/SPRY" evidence="20">
    <location>
        <begin position="510"/>
        <end position="702"/>
    </location>
</feature>
<gene>
    <name evidence="22" type="primary">trim25</name>
</gene>
<dbReference type="InterPro" id="IPR001841">
    <property type="entry name" value="Znf_RING"/>
</dbReference>
<evidence type="ECO:0000256" key="8">
    <source>
        <dbReference type="ARBA" id="ARBA00022588"/>
    </source>
</evidence>
<dbReference type="InterPro" id="IPR027370">
    <property type="entry name" value="Znf-RING_euk"/>
</dbReference>
<evidence type="ECO:0000313" key="22">
    <source>
        <dbReference type="RefSeq" id="XP_017337224.1"/>
    </source>
</evidence>
<keyword evidence="12" id="KW-0833">Ubl conjugation pathway</keyword>
<dbReference type="Gene3D" id="3.30.160.60">
    <property type="entry name" value="Classic Zinc Finger"/>
    <property type="match status" value="1"/>
</dbReference>
<feature type="compositionally biased region" description="Basic and acidic residues" evidence="18">
    <location>
        <begin position="390"/>
        <end position="403"/>
    </location>
</feature>
<dbReference type="PROSITE" id="PS00518">
    <property type="entry name" value="ZF_RING_1"/>
    <property type="match status" value="1"/>
</dbReference>
<evidence type="ECO:0000256" key="3">
    <source>
        <dbReference type="ARBA" id="ARBA00004496"/>
    </source>
</evidence>
<dbReference type="Gene3D" id="2.60.120.920">
    <property type="match status" value="1"/>
</dbReference>
<dbReference type="InterPro" id="IPR013083">
    <property type="entry name" value="Znf_RING/FYVE/PHD"/>
</dbReference>
<dbReference type="KEGG" id="ipu:108272901"/>
<dbReference type="PROSITE" id="PS50188">
    <property type="entry name" value="B302_SPRY"/>
    <property type="match status" value="1"/>
</dbReference>
<evidence type="ECO:0000256" key="2">
    <source>
        <dbReference type="ARBA" id="ARBA00004123"/>
    </source>
</evidence>
<keyword evidence="15" id="KW-0175">Coiled coil</keyword>
<evidence type="ECO:0000259" key="19">
    <source>
        <dbReference type="PROSITE" id="PS50089"/>
    </source>
</evidence>
<dbReference type="CDD" id="cd19776">
    <property type="entry name" value="Bbox2_TRIM25_C-IV"/>
    <property type="match status" value="1"/>
</dbReference>
<keyword evidence="8" id="KW-0399">Innate immunity</keyword>
<evidence type="ECO:0000256" key="5">
    <source>
        <dbReference type="ARBA" id="ARBA00012483"/>
    </source>
</evidence>
<evidence type="ECO:0000259" key="20">
    <source>
        <dbReference type="PROSITE" id="PS50188"/>
    </source>
</evidence>
<dbReference type="PANTHER" id="PTHR25465:SF77">
    <property type="entry name" value="E3 UBIQUITIN_ISG15 LIGASE TRIM25"/>
    <property type="match status" value="1"/>
</dbReference>
<name>A0A2D0S390_ICTPU</name>
<dbReference type="SUPFAM" id="SSF49899">
    <property type="entry name" value="Concanavalin A-like lectins/glucanases"/>
    <property type="match status" value="1"/>
</dbReference>
<feature type="region of interest" description="Disordered" evidence="18">
    <location>
        <begin position="377"/>
        <end position="488"/>
    </location>
</feature>
<evidence type="ECO:0000256" key="7">
    <source>
        <dbReference type="ARBA" id="ARBA00022553"/>
    </source>
</evidence>
<keyword evidence="11 17" id="KW-0863">Zinc-finger</keyword>
<accession>A0A2D0S390</accession>
<feature type="compositionally biased region" description="Polar residues" evidence="18">
    <location>
        <begin position="411"/>
        <end position="436"/>
    </location>
</feature>
<evidence type="ECO:0000256" key="17">
    <source>
        <dbReference type="PROSITE-ProRule" id="PRU00175"/>
    </source>
</evidence>
<sequence>MAEVTDNVALLSLEDDLTCSICLCPFDEPVSLNCGHSFCRGCLEETWNSASSYYCPHCRAHYLTKPDLKKNTVLSAVVDTFRAKAGTGAGLDGGPDAGFGAAGVPRSPRYEPKPIMCDMCSEAKAVKTCLTCITSFCTEHVRPHLENPLFRAHELCEPLADLTERLCPEHGKLMEFYCARHERSICSSCLQQSHKECGFSTPNEQRMKIESELRDKLNILDGKTEKNQLVITQMREQQAKLKEMAVVRKRALEAEYQQIREMLQRDEREALDSLDKDLESGITKLNALMKKFNQNIDKMSSTRAEINNLLAKSHSLDFLQASVEMPSVVSFDPYSPRINLDSKRVIAYHSSIVGLKEQINKILREPVDNRISLLKPDLVKPVPGEGETSETQKSERKKCETQKNKIGATGASVNLPNPRETGSTPSEDPQTPNSGFQPKGGPGGARRKPQPRDKKENRDHKDHKDHKERKDHKTERRKGPGKGMNPALSKSMEFLDNLNTRPFVAAPVDMSSATIGAATRSELLKFAATLTFDFRTAHKRVALSENNTKASVSDEPSPYPDIPPRFTVCSQVLCGQGFSRGRHYWEVKMSSNNFCGLGLAYASIDRKGPSSRLGRNAQSWCIEWFNIKLSAWHNSSEKVLANPNPSRVGVLLDCDNSTAIFYNVQDRAYPIHTFVFPFSEAVYPAFWIFSSGSSITLCKLNN</sequence>
<dbReference type="AlphaFoldDB" id="A0A2D0S390"/>
<dbReference type="InterPro" id="IPR017907">
    <property type="entry name" value="Znf_RING_CS"/>
</dbReference>
<keyword evidence="22" id="KW-0436">Ligase</keyword>
<evidence type="ECO:0000256" key="12">
    <source>
        <dbReference type="ARBA" id="ARBA00022786"/>
    </source>
</evidence>
<dbReference type="GO" id="GO:0061630">
    <property type="term" value="F:ubiquitin protein ligase activity"/>
    <property type="evidence" value="ECO:0007669"/>
    <property type="project" value="UniProtKB-EC"/>
</dbReference>
<dbReference type="Pfam" id="PF13765">
    <property type="entry name" value="PRY"/>
    <property type="match status" value="1"/>
</dbReference>
<evidence type="ECO:0000256" key="4">
    <source>
        <dbReference type="ARBA" id="ARBA00004906"/>
    </source>
</evidence>
<keyword evidence="9" id="KW-0808">Transferase</keyword>
<dbReference type="RefSeq" id="XP_017337224.1">
    <property type="nucleotide sequence ID" value="XM_017481735.3"/>
</dbReference>
<dbReference type="GO" id="GO:0005737">
    <property type="term" value="C:cytoplasm"/>
    <property type="evidence" value="ECO:0007669"/>
    <property type="project" value="UniProtKB-SubCell"/>
</dbReference>
<keyword evidence="10" id="KW-0479">Metal-binding</keyword>
<dbReference type="InterPro" id="IPR001870">
    <property type="entry name" value="B30.2/SPRY"/>
</dbReference>
<dbReference type="Pfam" id="PF25600">
    <property type="entry name" value="TRIM_CC"/>
    <property type="match status" value="1"/>
</dbReference>
<evidence type="ECO:0000313" key="21">
    <source>
        <dbReference type="Proteomes" id="UP000221080"/>
    </source>
</evidence>
<keyword evidence="6" id="KW-0963">Cytoplasm</keyword>
<dbReference type="PANTHER" id="PTHR25465">
    <property type="entry name" value="B-BOX DOMAIN CONTAINING"/>
    <property type="match status" value="1"/>
</dbReference>
<dbReference type="GO" id="GO:0016874">
    <property type="term" value="F:ligase activity"/>
    <property type="evidence" value="ECO:0007669"/>
    <property type="project" value="UniProtKB-KW"/>
</dbReference>
<dbReference type="Gene3D" id="3.30.40.10">
    <property type="entry name" value="Zinc/RING finger domain, C3HC4 (zinc finger)"/>
    <property type="match status" value="1"/>
</dbReference>
<dbReference type="Proteomes" id="UP000221080">
    <property type="component" value="Chromosome 12"/>
</dbReference>
<evidence type="ECO:0000256" key="11">
    <source>
        <dbReference type="ARBA" id="ARBA00022771"/>
    </source>
</evidence>
<dbReference type="STRING" id="7998.ENSIPUP00000033446"/>
<dbReference type="SMART" id="SM00449">
    <property type="entry name" value="SPRY"/>
    <property type="match status" value="1"/>
</dbReference>
<dbReference type="OrthoDB" id="6270329at2759"/>
<organism evidence="21 22">
    <name type="scientific">Ictalurus punctatus</name>
    <name type="common">Channel catfish</name>
    <name type="synonym">Silurus punctatus</name>
    <dbReference type="NCBI Taxonomy" id="7998"/>
    <lineage>
        <taxon>Eukaryota</taxon>
        <taxon>Metazoa</taxon>
        <taxon>Chordata</taxon>
        <taxon>Craniata</taxon>
        <taxon>Vertebrata</taxon>
        <taxon>Euteleostomi</taxon>
        <taxon>Actinopterygii</taxon>
        <taxon>Neopterygii</taxon>
        <taxon>Teleostei</taxon>
        <taxon>Ostariophysi</taxon>
        <taxon>Siluriformes</taxon>
        <taxon>Ictaluridae</taxon>
        <taxon>Ictalurus</taxon>
    </lineage>
</organism>
<evidence type="ECO:0000256" key="15">
    <source>
        <dbReference type="ARBA" id="ARBA00023054"/>
    </source>
</evidence>
<dbReference type="PROSITE" id="PS50089">
    <property type="entry name" value="ZF_RING_2"/>
    <property type="match status" value="1"/>
</dbReference>
<feature type="compositionally biased region" description="Basic and acidic residues" evidence="18">
    <location>
        <begin position="450"/>
        <end position="462"/>
    </location>
</feature>
<dbReference type="Pfam" id="PF00622">
    <property type="entry name" value="SPRY"/>
    <property type="match status" value="1"/>
</dbReference>
<dbReference type="GO" id="GO:0008270">
    <property type="term" value="F:zinc ion binding"/>
    <property type="evidence" value="ECO:0007669"/>
    <property type="project" value="UniProtKB-KW"/>
</dbReference>
<dbReference type="InterPro" id="IPR051051">
    <property type="entry name" value="E3_ubiq-ligase_TRIM/RNF"/>
</dbReference>
<keyword evidence="21" id="KW-1185">Reference proteome</keyword>
<evidence type="ECO:0000256" key="6">
    <source>
        <dbReference type="ARBA" id="ARBA00022490"/>
    </source>
</evidence>
<dbReference type="GeneID" id="108272901"/>
<reference evidence="22" key="2">
    <citation type="submission" date="2025-08" db="UniProtKB">
        <authorList>
            <consortium name="RefSeq"/>
        </authorList>
    </citation>
    <scope>IDENTIFICATION</scope>
    <source>
        <tissue evidence="22">Blood</tissue>
    </source>
</reference>
<dbReference type="InterPro" id="IPR006574">
    <property type="entry name" value="PRY"/>
</dbReference>
<dbReference type="SMART" id="SM00589">
    <property type="entry name" value="PRY"/>
    <property type="match status" value="1"/>
</dbReference>
<evidence type="ECO:0000256" key="18">
    <source>
        <dbReference type="SAM" id="MobiDB-lite"/>
    </source>
</evidence>
<dbReference type="InterPro" id="IPR000315">
    <property type="entry name" value="Znf_B-box"/>
</dbReference>
<dbReference type="InterPro" id="IPR003877">
    <property type="entry name" value="SPRY_dom"/>
</dbReference>
<dbReference type="SMART" id="SM00184">
    <property type="entry name" value="RING"/>
    <property type="match status" value="1"/>
</dbReference>
<dbReference type="FunFam" id="2.60.120.920:FF:000045">
    <property type="entry name" value="E3 ubiquitin/ISG15 ligase TRIM25"/>
    <property type="match status" value="1"/>
</dbReference>
<comment type="catalytic activity">
    <reaction evidence="1">
        <text>S-ubiquitinyl-[E2 ubiquitin-conjugating enzyme]-L-cysteine + [acceptor protein]-L-lysine = [E2 ubiquitin-conjugating enzyme]-L-cysteine + N(6)-ubiquitinyl-[acceptor protein]-L-lysine.</text>
        <dbReference type="EC" id="2.3.2.27"/>
    </reaction>
</comment>
<dbReference type="InterPro" id="IPR058030">
    <property type="entry name" value="TRIM8/14/16/25/29/45/65_CC"/>
</dbReference>
<dbReference type="InterPro" id="IPR003879">
    <property type="entry name" value="Butyrophylin_SPRY"/>
</dbReference>
<dbReference type="Gene3D" id="4.10.830.40">
    <property type="match status" value="1"/>
</dbReference>
<evidence type="ECO:0000256" key="1">
    <source>
        <dbReference type="ARBA" id="ARBA00000900"/>
    </source>
</evidence>
<proteinExistence type="predicted"/>
<keyword evidence="13" id="KW-0862">Zinc</keyword>
<evidence type="ECO:0000256" key="16">
    <source>
        <dbReference type="ARBA" id="ARBA00023242"/>
    </source>
</evidence>
<dbReference type="InterPro" id="IPR013320">
    <property type="entry name" value="ConA-like_dom_sf"/>
</dbReference>
<dbReference type="InterPro" id="IPR043136">
    <property type="entry name" value="B30.2/SPRY_sf"/>
</dbReference>
<reference evidence="21" key="1">
    <citation type="journal article" date="2016" name="Nat. Commun.">
        <title>The channel catfish genome sequence provides insights into the evolution of scale formation in teleosts.</title>
        <authorList>
            <person name="Liu Z."/>
            <person name="Liu S."/>
            <person name="Yao J."/>
            <person name="Bao L."/>
            <person name="Zhang J."/>
            <person name="Li Y."/>
            <person name="Jiang C."/>
            <person name="Sun L."/>
            <person name="Wang R."/>
            <person name="Zhang Y."/>
            <person name="Zhou T."/>
            <person name="Zeng Q."/>
            <person name="Fu Q."/>
            <person name="Gao S."/>
            <person name="Li N."/>
            <person name="Koren S."/>
            <person name="Jiang Y."/>
            <person name="Zimin A."/>
            <person name="Xu P."/>
            <person name="Phillippy A.M."/>
            <person name="Geng X."/>
            <person name="Song L."/>
            <person name="Sun F."/>
            <person name="Li C."/>
            <person name="Wang X."/>
            <person name="Chen A."/>
            <person name="Jin Y."/>
            <person name="Yuan Z."/>
            <person name="Yang Y."/>
            <person name="Tan S."/>
            <person name="Peatman E."/>
            <person name="Lu J."/>
            <person name="Qin Z."/>
            <person name="Dunham R."/>
            <person name="Li Z."/>
            <person name="Sonstegard T."/>
            <person name="Feng J."/>
            <person name="Danzmann R.G."/>
            <person name="Schroeder S."/>
            <person name="Scheffler B."/>
            <person name="Duke M.V."/>
            <person name="Ballard L."/>
            <person name="Kucuktas H."/>
            <person name="Kaltenboeck L."/>
            <person name="Liu H."/>
            <person name="Armbruster J."/>
            <person name="Xie Y."/>
            <person name="Kirby M.L."/>
            <person name="Tian Y."/>
            <person name="Flanagan M.E."/>
            <person name="Mu W."/>
            <person name="Waldbieser G.C."/>
        </authorList>
    </citation>
    <scope>NUCLEOTIDE SEQUENCE [LARGE SCALE GENOMIC DNA]</scope>
    <source>
        <strain evidence="21">SDA103</strain>
    </source>
</reference>
<dbReference type="SUPFAM" id="SSF57850">
    <property type="entry name" value="RING/U-box"/>
    <property type="match status" value="1"/>
</dbReference>
<evidence type="ECO:0000256" key="14">
    <source>
        <dbReference type="ARBA" id="ARBA00022859"/>
    </source>
</evidence>
<evidence type="ECO:0000256" key="13">
    <source>
        <dbReference type="ARBA" id="ARBA00022833"/>
    </source>
</evidence>
<keyword evidence="16" id="KW-0539">Nucleus</keyword>
<comment type="pathway">
    <text evidence="4">Protein modification; protein ubiquitination.</text>
</comment>
<comment type="subcellular location">
    <subcellularLocation>
        <location evidence="3">Cytoplasm</location>
    </subcellularLocation>
    <subcellularLocation>
        <location evidence="2">Nucleus</location>
    </subcellularLocation>
</comment>
<dbReference type="GO" id="GO:0005634">
    <property type="term" value="C:nucleus"/>
    <property type="evidence" value="ECO:0007669"/>
    <property type="project" value="UniProtKB-SubCell"/>
</dbReference>
<feature type="domain" description="RING-type" evidence="19">
    <location>
        <begin position="19"/>
        <end position="59"/>
    </location>
</feature>
<dbReference type="PRINTS" id="PR01407">
    <property type="entry name" value="BUTYPHLNCDUF"/>
</dbReference>
<dbReference type="CTD" id="7706"/>
<evidence type="ECO:0000256" key="9">
    <source>
        <dbReference type="ARBA" id="ARBA00022679"/>
    </source>
</evidence>
<dbReference type="CDD" id="cd16597">
    <property type="entry name" value="RING-HC_TRIM25_C-IV"/>
    <property type="match status" value="1"/>
</dbReference>
<dbReference type="Pfam" id="PF00643">
    <property type="entry name" value="zf-B_box"/>
    <property type="match status" value="1"/>
</dbReference>